<protein>
    <submittedName>
        <fullName evidence="2">Uncharacterized protein</fullName>
    </submittedName>
</protein>
<keyword evidence="3" id="KW-1185">Reference proteome</keyword>
<feature type="region of interest" description="Disordered" evidence="1">
    <location>
        <begin position="95"/>
        <end position="115"/>
    </location>
</feature>
<evidence type="ECO:0000256" key="1">
    <source>
        <dbReference type="SAM" id="MobiDB-lite"/>
    </source>
</evidence>
<dbReference type="InParanoid" id="F8QE56"/>
<gene>
    <name evidence="2" type="ORF">SERLA73DRAFT_156361</name>
</gene>
<dbReference type="AlphaFoldDB" id="F8QE56"/>
<feature type="region of interest" description="Disordered" evidence="1">
    <location>
        <begin position="130"/>
        <end position="154"/>
    </location>
</feature>
<feature type="region of interest" description="Disordered" evidence="1">
    <location>
        <begin position="52"/>
        <end position="82"/>
    </location>
</feature>
<proteinExistence type="predicted"/>
<evidence type="ECO:0000313" key="3">
    <source>
        <dbReference type="Proteomes" id="UP000008063"/>
    </source>
</evidence>
<feature type="compositionally biased region" description="Polar residues" evidence="1">
    <location>
        <begin position="132"/>
        <end position="141"/>
    </location>
</feature>
<name>F8QE56_SERL3</name>
<reference evidence="3" key="1">
    <citation type="journal article" date="2011" name="Science">
        <title>The plant cell wall-decomposing machinery underlies the functional diversity of forest fungi.</title>
        <authorList>
            <person name="Eastwood D.C."/>
            <person name="Floudas D."/>
            <person name="Binder M."/>
            <person name="Majcherczyk A."/>
            <person name="Schneider P."/>
            <person name="Aerts A."/>
            <person name="Asiegbu F.O."/>
            <person name="Baker S.E."/>
            <person name="Barry K."/>
            <person name="Bendiksby M."/>
            <person name="Blumentritt M."/>
            <person name="Coutinho P.M."/>
            <person name="Cullen D."/>
            <person name="de Vries R.P."/>
            <person name="Gathman A."/>
            <person name="Goodell B."/>
            <person name="Henrissat B."/>
            <person name="Ihrmark K."/>
            <person name="Kauserud H."/>
            <person name="Kohler A."/>
            <person name="LaButti K."/>
            <person name="Lapidus A."/>
            <person name="Lavin J.L."/>
            <person name="Lee Y.-H."/>
            <person name="Lindquist E."/>
            <person name="Lilly W."/>
            <person name="Lucas S."/>
            <person name="Morin E."/>
            <person name="Murat C."/>
            <person name="Oguiza J.A."/>
            <person name="Park J."/>
            <person name="Pisabarro A.G."/>
            <person name="Riley R."/>
            <person name="Rosling A."/>
            <person name="Salamov A."/>
            <person name="Schmidt O."/>
            <person name="Schmutz J."/>
            <person name="Skrede I."/>
            <person name="Stenlid J."/>
            <person name="Wiebenga A."/>
            <person name="Xie X."/>
            <person name="Kuees U."/>
            <person name="Hibbett D.S."/>
            <person name="Hoffmeister D."/>
            <person name="Hoegberg N."/>
            <person name="Martin F."/>
            <person name="Grigoriev I.V."/>
            <person name="Watkinson S.C."/>
        </authorList>
    </citation>
    <scope>NUCLEOTIDE SEQUENCE [LARGE SCALE GENOMIC DNA]</scope>
    <source>
        <strain evidence="3">strain S7.3</strain>
    </source>
</reference>
<dbReference type="EMBL" id="GL945492">
    <property type="protein sequence ID" value="EGN93431.1"/>
    <property type="molecule type" value="Genomic_DNA"/>
</dbReference>
<dbReference type="Proteomes" id="UP000008063">
    <property type="component" value="Unassembled WGS sequence"/>
</dbReference>
<accession>F8QE56</accession>
<evidence type="ECO:0000313" key="2">
    <source>
        <dbReference type="EMBL" id="EGN93431.1"/>
    </source>
</evidence>
<organism evidence="3">
    <name type="scientific">Serpula lacrymans var. lacrymans (strain S7.3)</name>
    <name type="common">Dry rot fungus</name>
    <dbReference type="NCBI Taxonomy" id="936435"/>
    <lineage>
        <taxon>Eukaryota</taxon>
        <taxon>Fungi</taxon>
        <taxon>Dikarya</taxon>
        <taxon>Basidiomycota</taxon>
        <taxon>Agaricomycotina</taxon>
        <taxon>Agaricomycetes</taxon>
        <taxon>Agaricomycetidae</taxon>
        <taxon>Boletales</taxon>
        <taxon>Coniophorineae</taxon>
        <taxon>Serpulaceae</taxon>
        <taxon>Serpula</taxon>
    </lineage>
</organism>
<dbReference type="HOGENOM" id="CLU_1705327_0_0_1"/>
<sequence length="154" mass="16584">MPSSSNEGICMLMFAKLHQAVAGINCFPDGVADREPIKLVRMTRLATKEISSESSIHVVDEKPSTNAKSASRGKPAKKAGELEVDEFLVQTLPKGRSRSKALDVTEGNDNDPLDSVCQLEDSLANIGHFTRSAKSTQTAVKQENDDGTPEGRAK</sequence>